<evidence type="ECO:0000313" key="2">
    <source>
        <dbReference type="Proteomes" id="UP000729402"/>
    </source>
</evidence>
<sequence>MTSITRSSMASSAASTWRTCMDYRARYTLAPNQPNPEGSHCSEGTPGVDAFVPLPDIAVYCNLFAVYISRAALLPCLFNRATL</sequence>
<dbReference type="EMBL" id="JAAALK010000085">
    <property type="protein sequence ID" value="KAG8083495.1"/>
    <property type="molecule type" value="Genomic_DNA"/>
</dbReference>
<evidence type="ECO:0000313" key="1">
    <source>
        <dbReference type="EMBL" id="KAG8083495.1"/>
    </source>
</evidence>
<gene>
    <name evidence="1" type="ORF">GUJ93_ZPchr0015g6747</name>
</gene>
<organism evidence="1 2">
    <name type="scientific">Zizania palustris</name>
    <name type="common">Northern wild rice</name>
    <dbReference type="NCBI Taxonomy" id="103762"/>
    <lineage>
        <taxon>Eukaryota</taxon>
        <taxon>Viridiplantae</taxon>
        <taxon>Streptophyta</taxon>
        <taxon>Embryophyta</taxon>
        <taxon>Tracheophyta</taxon>
        <taxon>Spermatophyta</taxon>
        <taxon>Magnoliopsida</taxon>
        <taxon>Liliopsida</taxon>
        <taxon>Poales</taxon>
        <taxon>Poaceae</taxon>
        <taxon>BOP clade</taxon>
        <taxon>Oryzoideae</taxon>
        <taxon>Oryzeae</taxon>
        <taxon>Zizaniinae</taxon>
        <taxon>Zizania</taxon>
    </lineage>
</organism>
<keyword evidence="2" id="KW-1185">Reference proteome</keyword>
<comment type="caution">
    <text evidence="1">The sequence shown here is derived from an EMBL/GenBank/DDBJ whole genome shotgun (WGS) entry which is preliminary data.</text>
</comment>
<reference evidence="1" key="2">
    <citation type="submission" date="2021-02" db="EMBL/GenBank/DDBJ databases">
        <authorList>
            <person name="Kimball J.A."/>
            <person name="Haas M.W."/>
            <person name="Macchietto M."/>
            <person name="Kono T."/>
            <person name="Duquette J."/>
            <person name="Shao M."/>
        </authorList>
    </citation>
    <scope>NUCLEOTIDE SEQUENCE</scope>
    <source>
        <tissue evidence="1">Fresh leaf tissue</tissue>
    </source>
</reference>
<dbReference type="Proteomes" id="UP000729402">
    <property type="component" value="Unassembled WGS sequence"/>
</dbReference>
<accession>A0A8J5SYP8</accession>
<reference evidence="1" key="1">
    <citation type="journal article" date="2021" name="bioRxiv">
        <title>Whole Genome Assembly and Annotation of Northern Wild Rice, Zizania palustris L., Supports a Whole Genome Duplication in the Zizania Genus.</title>
        <authorList>
            <person name="Haas M."/>
            <person name="Kono T."/>
            <person name="Macchietto M."/>
            <person name="Millas R."/>
            <person name="McGilp L."/>
            <person name="Shao M."/>
            <person name="Duquette J."/>
            <person name="Hirsch C.N."/>
            <person name="Kimball J."/>
        </authorList>
    </citation>
    <scope>NUCLEOTIDE SEQUENCE</scope>
    <source>
        <tissue evidence="1">Fresh leaf tissue</tissue>
    </source>
</reference>
<dbReference type="AlphaFoldDB" id="A0A8J5SYP8"/>
<protein>
    <submittedName>
        <fullName evidence="1">Uncharacterized protein</fullName>
    </submittedName>
</protein>
<proteinExistence type="predicted"/>
<name>A0A8J5SYP8_ZIZPA</name>